<dbReference type="Proteomes" id="UP000241346">
    <property type="component" value="Unassembled WGS sequence"/>
</dbReference>
<dbReference type="InterPro" id="IPR029058">
    <property type="entry name" value="AB_hydrolase_fold"/>
</dbReference>
<dbReference type="FunFam" id="3.40.50.1820:FF:000002">
    <property type="entry name" value="S-formylglutathione hydrolase"/>
    <property type="match status" value="1"/>
</dbReference>
<dbReference type="Pfam" id="PF00756">
    <property type="entry name" value="Esterase"/>
    <property type="match status" value="1"/>
</dbReference>
<dbReference type="InterPro" id="IPR014186">
    <property type="entry name" value="S-formylglutathione_hydrol"/>
</dbReference>
<feature type="active site" description="Charge relay system" evidence="6">
    <location>
        <position position="150"/>
    </location>
</feature>
<feature type="active site" description="Charge relay system" evidence="6">
    <location>
        <position position="259"/>
    </location>
</feature>
<dbReference type="PANTHER" id="PTHR10061">
    <property type="entry name" value="S-FORMYLGLUTATHIONE HYDROLASE"/>
    <property type="match status" value="1"/>
</dbReference>
<evidence type="ECO:0000256" key="4">
    <source>
        <dbReference type="ARBA" id="ARBA00047590"/>
    </source>
</evidence>
<dbReference type="GO" id="GO:0018738">
    <property type="term" value="F:S-formylglutathione hydrolase activity"/>
    <property type="evidence" value="ECO:0007669"/>
    <property type="project" value="UniProtKB-UniRule"/>
</dbReference>
<comment type="function">
    <text evidence="7">Serine hydrolase involved in the detoxification of formaldehyde.</text>
</comment>
<evidence type="ECO:0000256" key="7">
    <source>
        <dbReference type="RuleBase" id="RU363068"/>
    </source>
</evidence>
<keyword evidence="3 7" id="KW-0378">Hydrolase</keyword>
<organism evidence="8 9">
    <name type="scientific">Photobacterium rosenbergii</name>
    <dbReference type="NCBI Taxonomy" id="294936"/>
    <lineage>
        <taxon>Bacteria</taxon>
        <taxon>Pseudomonadati</taxon>
        <taxon>Pseudomonadota</taxon>
        <taxon>Gammaproteobacteria</taxon>
        <taxon>Vibrionales</taxon>
        <taxon>Vibrionaceae</taxon>
        <taxon>Photobacterium</taxon>
    </lineage>
</organism>
<evidence type="ECO:0000256" key="5">
    <source>
        <dbReference type="NCBIfam" id="TIGR02821"/>
    </source>
</evidence>
<dbReference type="NCBIfam" id="TIGR02821">
    <property type="entry name" value="fghA_ester_D"/>
    <property type="match status" value="1"/>
</dbReference>
<comment type="catalytic activity">
    <reaction evidence="4 7">
        <text>S-formylglutathione + H2O = formate + glutathione + H(+)</text>
        <dbReference type="Rhea" id="RHEA:14961"/>
        <dbReference type="ChEBI" id="CHEBI:15377"/>
        <dbReference type="ChEBI" id="CHEBI:15378"/>
        <dbReference type="ChEBI" id="CHEBI:15740"/>
        <dbReference type="ChEBI" id="CHEBI:57688"/>
        <dbReference type="ChEBI" id="CHEBI:57925"/>
        <dbReference type="EC" id="3.1.2.12"/>
    </reaction>
</comment>
<dbReference type="AlphaFoldDB" id="A0A2T3N0R2"/>
<evidence type="ECO:0000256" key="2">
    <source>
        <dbReference type="ARBA" id="ARBA00022487"/>
    </source>
</evidence>
<evidence type="ECO:0000256" key="6">
    <source>
        <dbReference type="PIRSR" id="PIRSR614186-1"/>
    </source>
</evidence>
<feature type="active site" description="Charge relay system" evidence="6">
    <location>
        <position position="226"/>
    </location>
</feature>
<name>A0A2T3N0R2_9GAMM</name>
<dbReference type="GO" id="GO:0052689">
    <property type="term" value="F:carboxylic ester hydrolase activity"/>
    <property type="evidence" value="ECO:0007669"/>
    <property type="project" value="UniProtKB-KW"/>
</dbReference>
<dbReference type="InterPro" id="IPR000801">
    <property type="entry name" value="Esterase-like"/>
</dbReference>
<evidence type="ECO:0000313" key="8">
    <source>
        <dbReference type="EMBL" id="PSW05856.1"/>
    </source>
</evidence>
<protein>
    <recommendedName>
        <fullName evidence="5 7">S-formylglutathione hydrolase</fullName>
        <ecNumber evidence="5 7">3.1.2.12</ecNumber>
    </recommendedName>
</protein>
<evidence type="ECO:0000313" key="9">
    <source>
        <dbReference type="Proteomes" id="UP000241346"/>
    </source>
</evidence>
<comment type="similarity">
    <text evidence="1 7">Belongs to the esterase D family.</text>
</comment>
<sequence>MTIENVSWNKSFGGWHKQYTHHSSVLNCDMRFAIFLPPQIAQGAKVPVLYWLSGLTCTDENFMQKAGAQRLAAELGIAIVAPDTSPRGEGVPDDPEGAYDFGLGAGFYVNATQAPWNRHYQMYDYVVNELPALIEEHFPVNDKRAISGHSMGGHGALMIALRNPSRYSSVSAFSPISNPVNCPWGEKALAGYLGDDRTNWLQYDTTELLKQNQQPIPALVDQGDQDGFLEEQLKPTTLAEAAQSVDYPLEIRMQEGYDHSYYFIASFIDDHLRFHAQHLL</sequence>
<dbReference type="PANTHER" id="PTHR10061:SF1">
    <property type="entry name" value="S-FORMYLGLUTATHIONE HYDROLASE YEIG"/>
    <property type="match status" value="1"/>
</dbReference>
<dbReference type="GO" id="GO:0046294">
    <property type="term" value="P:formaldehyde catabolic process"/>
    <property type="evidence" value="ECO:0007669"/>
    <property type="project" value="InterPro"/>
</dbReference>
<comment type="caution">
    <text evidence="8">The sequence shown here is derived from an EMBL/GenBank/DDBJ whole genome shotgun (WGS) entry which is preliminary data.</text>
</comment>
<reference evidence="8 9" key="1">
    <citation type="submission" date="2018-03" db="EMBL/GenBank/DDBJ databases">
        <title>Whole genome sequencing of Histamine producing bacteria.</title>
        <authorList>
            <person name="Butler K."/>
        </authorList>
    </citation>
    <scope>NUCLEOTIDE SEQUENCE [LARGE SCALE GENOMIC DNA]</scope>
    <source>
        <strain evidence="8 9">DSM 19138</strain>
    </source>
</reference>
<evidence type="ECO:0000256" key="3">
    <source>
        <dbReference type="ARBA" id="ARBA00022801"/>
    </source>
</evidence>
<dbReference type="OrthoDB" id="9782200at2"/>
<dbReference type="SUPFAM" id="SSF53474">
    <property type="entry name" value="alpha/beta-Hydrolases"/>
    <property type="match status" value="1"/>
</dbReference>
<dbReference type="RefSeq" id="WP_107301201.1">
    <property type="nucleotide sequence ID" value="NZ_PYMB01000033.1"/>
</dbReference>
<keyword evidence="2 7" id="KW-0719">Serine esterase</keyword>
<dbReference type="Gene3D" id="3.40.50.1820">
    <property type="entry name" value="alpha/beta hydrolase"/>
    <property type="match status" value="1"/>
</dbReference>
<accession>A0A2T3N0R2</accession>
<dbReference type="EC" id="3.1.2.12" evidence="5 7"/>
<gene>
    <name evidence="8" type="primary">fghA</name>
    <name evidence="8" type="ORF">C9J01_27185</name>
</gene>
<dbReference type="GO" id="GO:0005829">
    <property type="term" value="C:cytosol"/>
    <property type="evidence" value="ECO:0007669"/>
    <property type="project" value="TreeGrafter"/>
</dbReference>
<evidence type="ECO:0000256" key="1">
    <source>
        <dbReference type="ARBA" id="ARBA00005622"/>
    </source>
</evidence>
<dbReference type="EMBL" id="PYMB01000033">
    <property type="protein sequence ID" value="PSW05856.1"/>
    <property type="molecule type" value="Genomic_DNA"/>
</dbReference>
<proteinExistence type="inferred from homology"/>